<proteinExistence type="predicted"/>
<dbReference type="EMBL" id="LIAE01008908">
    <property type="protein sequence ID" value="PAV71875.1"/>
    <property type="molecule type" value="Genomic_DNA"/>
</dbReference>
<dbReference type="SUPFAM" id="SSF53335">
    <property type="entry name" value="S-adenosyl-L-methionine-dependent methyltransferases"/>
    <property type="match status" value="1"/>
</dbReference>
<dbReference type="Proteomes" id="UP000218231">
    <property type="component" value="Unassembled WGS sequence"/>
</dbReference>
<sequence length="419" mass="47693">MRFGMQKKVAVVQSNYIPWKGYFDLIRSVDAFVLYDDVQYTRRDWRNRNKIKTAQGELWLSIPVKNRGRYEQLINEVEVSEADWAAKHWKTIEMNYRRAACFDQMELPVRTLYEQASEVARLSSINQLFITGLCALLGIDTPLYRSEELGRSSEGKNQRLIHLCQALGATEYLSGPAASSYLDEAAFAAGGLEVSYMSYAGYPEYPQLFGGFEHAGVADYYSSRIRTHGATPEGVDWNGSASQQQRFAQLLKLVPVEEQRAGFSLIDVGCGYGALLTWMREQGLPVDYHGYDLSEQMIAAARQQHPADDAVRFEVAESASRQADYAVASGIFNVCQNTARDTWERYIADVLRAMDACSRKGFAFNCLTSYSDPPFMRDYLYYGDPCFYFDLCKRTYSREVALLHDYGLYEFTLLVRKSS</sequence>
<dbReference type="Pfam" id="PF08889">
    <property type="entry name" value="WbqC"/>
    <property type="match status" value="1"/>
</dbReference>
<evidence type="ECO:0000313" key="3">
    <source>
        <dbReference type="Proteomes" id="UP000218231"/>
    </source>
</evidence>
<dbReference type="InterPro" id="IPR014985">
    <property type="entry name" value="WbqC"/>
</dbReference>
<organism evidence="2 3">
    <name type="scientific">Diploscapter pachys</name>
    <dbReference type="NCBI Taxonomy" id="2018661"/>
    <lineage>
        <taxon>Eukaryota</taxon>
        <taxon>Metazoa</taxon>
        <taxon>Ecdysozoa</taxon>
        <taxon>Nematoda</taxon>
        <taxon>Chromadorea</taxon>
        <taxon>Rhabditida</taxon>
        <taxon>Rhabditina</taxon>
        <taxon>Rhabditomorpha</taxon>
        <taxon>Rhabditoidea</taxon>
        <taxon>Rhabditidae</taxon>
        <taxon>Diploscapter</taxon>
    </lineage>
</organism>
<reference evidence="2 3" key="1">
    <citation type="journal article" date="2017" name="Curr. Biol.">
        <title>Genome architecture and evolution of a unichromosomal asexual nematode.</title>
        <authorList>
            <person name="Fradin H."/>
            <person name="Zegar C."/>
            <person name="Gutwein M."/>
            <person name="Lucas J."/>
            <person name="Kovtun M."/>
            <person name="Corcoran D."/>
            <person name="Baugh L.R."/>
            <person name="Kiontke K."/>
            <person name="Gunsalus K."/>
            <person name="Fitch D.H."/>
            <person name="Piano F."/>
        </authorList>
    </citation>
    <scope>NUCLEOTIDE SEQUENCE [LARGE SCALE GENOMIC DNA]</scope>
    <source>
        <strain evidence="2">PF1309</strain>
    </source>
</reference>
<comment type="caution">
    <text evidence="2">The sequence shown here is derived from an EMBL/GenBank/DDBJ whole genome shotgun (WGS) entry which is preliminary data.</text>
</comment>
<evidence type="ECO:0000259" key="1">
    <source>
        <dbReference type="Pfam" id="PF08242"/>
    </source>
</evidence>
<keyword evidence="3" id="KW-1185">Reference proteome</keyword>
<dbReference type="InterPro" id="IPR013217">
    <property type="entry name" value="Methyltransf_12"/>
</dbReference>
<gene>
    <name evidence="2" type="ORF">WR25_13226</name>
</gene>
<protein>
    <recommendedName>
        <fullName evidence="1">Methyltransferase type 12 domain-containing protein</fullName>
    </recommendedName>
</protein>
<dbReference type="Pfam" id="PF08242">
    <property type="entry name" value="Methyltransf_12"/>
    <property type="match status" value="1"/>
</dbReference>
<accession>A0A2A2KD56</accession>
<name>A0A2A2KD56_9BILA</name>
<evidence type="ECO:0000313" key="2">
    <source>
        <dbReference type="EMBL" id="PAV71875.1"/>
    </source>
</evidence>
<feature type="domain" description="Methyltransferase type 12" evidence="1">
    <location>
        <begin position="266"/>
        <end position="344"/>
    </location>
</feature>
<dbReference type="InterPro" id="IPR029063">
    <property type="entry name" value="SAM-dependent_MTases_sf"/>
</dbReference>
<dbReference type="Gene3D" id="3.40.50.150">
    <property type="entry name" value="Vaccinia Virus protein VP39"/>
    <property type="match status" value="1"/>
</dbReference>
<dbReference type="OrthoDB" id="66144at2759"/>
<dbReference type="CDD" id="cd02440">
    <property type="entry name" value="AdoMet_MTases"/>
    <property type="match status" value="1"/>
</dbReference>
<dbReference type="AlphaFoldDB" id="A0A2A2KD56"/>